<evidence type="ECO:0000313" key="2">
    <source>
        <dbReference type="EMBL" id="MFG1703424.1"/>
    </source>
</evidence>
<dbReference type="RefSeq" id="WP_393164092.1">
    <property type="nucleotide sequence ID" value="NZ_JBICRM010000005.1"/>
</dbReference>
<organism evidence="2 3">
    <name type="scientific">Nonomuraea marmarensis</name>
    <dbReference type="NCBI Taxonomy" id="3351344"/>
    <lineage>
        <taxon>Bacteria</taxon>
        <taxon>Bacillati</taxon>
        <taxon>Actinomycetota</taxon>
        <taxon>Actinomycetes</taxon>
        <taxon>Streptosporangiales</taxon>
        <taxon>Streptosporangiaceae</taxon>
        <taxon>Nonomuraea</taxon>
    </lineage>
</organism>
<name>A0ABW7A8I4_9ACTN</name>
<protein>
    <submittedName>
        <fullName evidence="2">Uncharacterized protein</fullName>
    </submittedName>
</protein>
<reference evidence="2 3" key="1">
    <citation type="submission" date="2024-10" db="EMBL/GenBank/DDBJ databases">
        <authorList>
            <person name="Topkara A.R."/>
            <person name="Saygin H."/>
        </authorList>
    </citation>
    <scope>NUCLEOTIDE SEQUENCE [LARGE SCALE GENOMIC DNA]</scope>
    <source>
        <strain evidence="2 3">M3C6</strain>
    </source>
</reference>
<proteinExistence type="predicted"/>
<evidence type="ECO:0000313" key="3">
    <source>
        <dbReference type="Proteomes" id="UP001603978"/>
    </source>
</evidence>
<evidence type="ECO:0000256" key="1">
    <source>
        <dbReference type="SAM" id="MobiDB-lite"/>
    </source>
</evidence>
<dbReference type="EMBL" id="JBICRM010000005">
    <property type="protein sequence ID" value="MFG1703424.1"/>
    <property type="molecule type" value="Genomic_DNA"/>
</dbReference>
<comment type="caution">
    <text evidence="2">The sequence shown here is derived from an EMBL/GenBank/DDBJ whole genome shotgun (WGS) entry which is preliminary data.</text>
</comment>
<sequence length="155" mass="16414">MALELDPDWPGTSDKDETADPYTHRPEVRRIAGEMNELLDKLTTSSGIPVTEFAIAPGAPVPDPQLPTGAGSLPDLRQYCALSETQLGEWPTALQFSFSISSAYSVLVGEPGTTSGLYASLVDTAGRTFDALLDIAKTSEGAEQASQEAAARQEV</sequence>
<dbReference type="Proteomes" id="UP001603978">
    <property type="component" value="Unassembled WGS sequence"/>
</dbReference>
<feature type="region of interest" description="Disordered" evidence="1">
    <location>
        <begin position="1"/>
        <end position="29"/>
    </location>
</feature>
<feature type="compositionally biased region" description="Basic and acidic residues" evidence="1">
    <location>
        <begin position="13"/>
        <end position="29"/>
    </location>
</feature>
<accession>A0ABW7A8I4</accession>
<gene>
    <name evidence="2" type="ORF">ACFLIM_09530</name>
</gene>
<keyword evidence="3" id="KW-1185">Reference proteome</keyword>